<accession>A0AAE1RNG1</accession>
<feature type="compositionally biased region" description="Acidic residues" evidence="1">
    <location>
        <begin position="122"/>
        <end position="137"/>
    </location>
</feature>
<dbReference type="AlphaFoldDB" id="A0AAE1RNG1"/>
<evidence type="ECO:0000313" key="3">
    <source>
        <dbReference type="Proteomes" id="UP001291623"/>
    </source>
</evidence>
<dbReference type="EMBL" id="JAVYJV010000014">
    <property type="protein sequence ID" value="KAK4354267.1"/>
    <property type="molecule type" value="Genomic_DNA"/>
</dbReference>
<dbReference type="Proteomes" id="UP001291623">
    <property type="component" value="Unassembled WGS sequence"/>
</dbReference>
<comment type="caution">
    <text evidence="2">The sequence shown here is derived from an EMBL/GenBank/DDBJ whole genome shotgun (WGS) entry which is preliminary data.</text>
</comment>
<name>A0AAE1RNG1_9SOLA</name>
<keyword evidence="3" id="KW-1185">Reference proteome</keyword>
<feature type="region of interest" description="Disordered" evidence="1">
    <location>
        <begin position="121"/>
        <end position="146"/>
    </location>
</feature>
<sequence>MNKSLSLLLQMVSEPTIIGLDSTAMTDFRFRNHEPYTYVYHYFNGVLNFVEFSDGSFRAPSTVDYLSKALKLLREQRRILYQMISPTKSKEKKQTSNDTDFVEDYFSNSEVFDNPDEFRQEIEEEPNPEGVDDDGTEEISSQMGSGNDVAEVLENEEEEEPLELENGEQKSAITEEDHLFDKCPNSNGAEITEVEIEGVDVDNSKNADMVFAESFLRIDDVGDCEKKSITPKSIPDHNLGEVAACNEDSPLEVEDISKTNSETDEDQVFDKCSQSNEEFLFEGEVLNEGQASDDIGYANIDKLGKLRQTTRSNGQSGEKEMEIEGAKAGETAKLSNDKLSSVDAHVFSLCTERVFWENSVTDKYSKHGVNWFTSKLFVEVLNRKLEHKNSKLYCRVGMSEIEKGLKPFMLSLAKGFYDFRSLSCLYEKSLFYMNSKIHVVEGFITDVIKFWIHNPNLRELFEQLRKRDIRNGFTRVKWLGNDLYSFPLLNDLVVSKCALTDCSLAALSYAMQVILQVFVLPGCSTVSNKNVASFAFIFVATKELCQQGYSETGFMIELRVPQSSLYILLEFKAGIFDYFIVIDASKYEGSVYELKKEPNKEELDGYDVAREAGKNWEYSAQNEINPFKAATIGYQGFLLVTYSFVIKEIIGATLSLLLEDPVDMVGSIYLLFECSKAKGTRNLESLEILEADVKIEFSGVNIVEMSITVAIKNLTWNCFGAVLNPTWAIHVAKLLKCYPFSVVRMIMKLVIIGSKMLLALPLLLSSLSVSSLKLKSESATPTCLLEGENACAKVCYGAFAPVEISYNAELSYKLEPITKHMPEAFYKQNGEVVDEGEERGDDGG</sequence>
<evidence type="ECO:0000256" key="1">
    <source>
        <dbReference type="SAM" id="MobiDB-lite"/>
    </source>
</evidence>
<organism evidence="2 3">
    <name type="scientific">Anisodus tanguticus</name>
    <dbReference type="NCBI Taxonomy" id="243964"/>
    <lineage>
        <taxon>Eukaryota</taxon>
        <taxon>Viridiplantae</taxon>
        <taxon>Streptophyta</taxon>
        <taxon>Embryophyta</taxon>
        <taxon>Tracheophyta</taxon>
        <taxon>Spermatophyta</taxon>
        <taxon>Magnoliopsida</taxon>
        <taxon>eudicotyledons</taxon>
        <taxon>Gunneridae</taxon>
        <taxon>Pentapetalae</taxon>
        <taxon>asterids</taxon>
        <taxon>lamiids</taxon>
        <taxon>Solanales</taxon>
        <taxon>Solanaceae</taxon>
        <taxon>Solanoideae</taxon>
        <taxon>Hyoscyameae</taxon>
        <taxon>Anisodus</taxon>
    </lineage>
</organism>
<protein>
    <submittedName>
        <fullName evidence="2">Uncharacterized protein</fullName>
    </submittedName>
</protein>
<evidence type="ECO:0000313" key="2">
    <source>
        <dbReference type="EMBL" id="KAK4354267.1"/>
    </source>
</evidence>
<reference evidence="2" key="1">
    <citation type="submission" date="2023-12" db="EMBL/GenBank/DDBJ databases">
        <title>Genome assembly of Anisodus tanguticus.</title>
        <authorList>
            <person name="Wang Y.-J."/>
        </authorList>
    </citation>
    <scope>NUCLEOTIDE SEQUENCE</scope>
    <source>
        <strain evidence="2">KB-2021</strain>
        <tissue evidence="2">Leaf</tissue>
    </source>
</reference>
<proteinExistence type="predicted"/>
<gene>
    <name evidence="2" type="ORF">RND71_026461</name>
</gene>